<reference evidence="7" key="2">
    <citation type="submission" date="2009-11" db="EMBL/GenBank/DDBJ databases">
        <title>The Genome Sequence of Allomyces macrogynus strain ATCC 38327.</title>
        <authorList>
            <consortium name="The Broad Institute Genome Sequencing Platform"/>
            <person name="Russ C."/>
            <person name="Cuomo C."/>
            <person name="Shea T."/>
            <person name="Young S.K."/>
            <person name="Zeng Q."/>
            <person name="Koehrsen M."/>
            <person name="Haas B."/>
            <person name="Borodovsky M."/>
            <person name="Guigo R."/>
            <person name="Alvarado L."/>
            <person name="Berlin A."/>
            <person name="Borenstein D."/>
            <person name="Chen Z."/>
            <person name="Engels R."/>
            <person name="Freedman E."/>
            <person name="Gellesch M."/>
            <person name="Goldberg J."/>
            <person name="Griggs A."/>
            <person name="Gujja S."/>
            <person name="Heiman D."/>
            <person name="Hepburn T."/>
            <person name="Howarth C."/>
            <person name="Jen D."/>
            <person name="Larson L."/>
            <person name="Lewis B."/>
            <person name="Mehta T."/>
            <person name="Park D."/>
            <person name="Pearson M."/>
            <person name="Roberts A."/>
            <person name="Saif S."/>
            <person name="Shenoy N."/>
            <person name="Sisk P."/>
            <person name="Stolte C."/>
            <person name="Sykes S."/>
            <person name="Walk T."/>
            <person name="White J."/>
            <person name="Yandava C."/>
            <person name="Burger G."/>
            <person name="Gray M.W."/>
            <person name="Holland P.W.H."/>
            <person name="King N."/>
            <person name="Lang F.B.F."/>
            <person name="Roger A.J."/>
            <person name="Ruiz-Trillo I."/>
            <person name="Lander E."/>
            <person name="Nusbaum C."/>
        </authorList>
    </citation>
    <scope>NUCLEOTIDE SEQUENCE [LARGE SCALE GENOMIC DNA]</scope>
    <source>
        <strain evidence="7">ATCC 38327</strain>
    </source>
</reference>
<dbReference type="PANTHER" id="PTHR12059">
    <property type="entry name" value="RIBOSOMAL PROTEIN L23-RELATED"/>
    <property type="match status" value="1"/>
</dbReference>
<dbReference type="GO" id="GO:0003735">
    <property type="term" value="F:structural constituent of ribosome"/>
    <property type="evidence" value="ECO:0007669"/>
    <property type="project" value="InterPro"/>
</dbReference>
<dbReference type="Gene3D" id="3.30.70.330">
    <property type="match status" value="1"/>
</dbReference>
<comment type="similarity">
    <text evidence="1">Belongs to the universal ribosomal protein uL23 family.</text>
</comment>
<dbReference type="InterPro" id="IPR012677">
    <property type="entry name" value="Nucleotide-bd_a/b_plait_sf"/>
</dbReference>
<sequence length="159" mass="17300">MPAPRVRIHLPNIVFKLVHAPDLPLTQAAFRVPQNVNKLDIRQYLTKIYGLNIADVRTMNYAGNTLTMPGGRNSRIPKYKKAIVTLANGETFTWPAAPADEELAKVRLPNQRSIDSFGKNSMKKLFEDKDAKKKKPAEGATDAAAATSSGATAPPATTS</sequence>
<evidence type="ECO:0000256" key="4">
    <source>
        <dbReference type="ARBA" id="ARBA00039977"/>
    </source>
</evidence>
<dbReference type="InterPro" id="IPR012678">
    <property type="entry name" value="Ribosomal_uL23/eL15/eS24_sf"/>
</dbReference>
<evidence type="ECO:0000256" key="3">
    <source>
        <dbReference type="ARBA" id="ARBA00023274"/>
    </source>
</evidence>
<dbReference type="GO" id="GO:0005762">
    <property type="term" value="C:mitochondrial large ribosomal subunit"/>
    <property type="evidence" value="ECO:0007669"/>
    <property type="project" value="TreeGrafter"/>
</dbReference>
<dbReference type="VEuPathDB" id="FungiDB:AMAG_17560"/>
<dbReference type="STRING" id="578462.A0A0L0TF92"/>
<dbReference type="SUPFAM" id="SSF54189">
    <property type="entry name" value="Ribosomal proteins S24e, L23 and L15e"/>
    <property type="match status" value="1"/>
</dbReference>
<keyword evidence="7" id="KW-1185">Reference proteome</keyword>
<dbReference type="OMA" id="HLPNIVF"/>
<name>A0A0L0TF92_ALLM3</name>
<dbReference type="OrthoDB" id="275582at2759"/>
<dbReference type="eggNOG" id="KOG4089">
    <property type="taxonomic scope" value="Eukaryota"/>
</dbReference>
<dbReference type="EMBL" id="GG745395">
    <property type="protein sequence ID" value="KNE73336.1"/>
    <property type="molecule type" value="Genomic_DNA"/>
</dbReference>
<evidence type="ECO:0000313" key="6">
    <source>
        <dbReference type="EMBL" id="KNE73336.1"/>
    </source>
</evidence>
<evidence type="ECO:0000256" key="5">
    <source>
        <dbReference type="SAM" id="MobiDB-lite"/>
    </source>
</evidence>
<organism evidence="6 7">
    <name type="scientific">Allomyces macrogynus (strain ATCC 38327)</name>
    <name type="common">Allomyces javanicus var. macrogynus</name>
    <dbReference type="NCBI Taxonomy" id="578462"/>
    <lineage>
        <taxon>Eukaryota</taxon>
        <taxon>Fungi</taxon>
        <taxon>Fungi incertae sedis</taxon>
        <taxon>Blastocladiomycota</taxon>
        <taxon>Blastocladiomycetes</taxon>
        <taxon>Blastocladiales</taxon>
        <taxon>Blastocladiaceae</taxon>
        <taxon>Allomyces</taxon>
    </lineage>
</organism>
<dbReference type="GO" id="GO:0032543">
    <property type="term" value="P:mitochondrial translation"/>
    <property type="evidence" value="ECO:0007669"/>
    <property type="project" value="TreeGrafter"/>
</dbReference>
<dbReference type="PANTHER" id="PTHR12059:SF5">
    <property type="entry name" value="LARGE RIBOSOMAL SUBUNIT PROTEIN UL23M"/>
    <property type="match status" value="1"/>
</dbReference>
<proteinExistence type="inferred from homology"/>
<evidence type="ECO:0000256" key="2">
    <source>
        <dbReference type="ARBA" id="ARBA00022980"/>
    </source>
</evidence>
<keyword evidence="2" id="KW-0689">Ribosomal protein</keyword>
<dbReference type="AlphaFoldDB" id="A0A0L0TF92"/>
<keyword evidence="3" id="KW-0687">Ribonucleoprotein</keyword>
<protein>
    <recommendedName>
        <fullName evidence="4">Large ribosomal subunit protein uL23m</fullName>
    </recommendedName>
</protein>
<dbReference type="Proteomes" id="UP000054350">
    <property type="component" value="Unassembled WGS sequence"/>
</dbReference>
<accession>A0A0L0TF92</accession>
<dbReference type="Pfam" id="PF00276">
    <property type="entry name" value="Ribosomal_L23"/>
    <property type="match status" value="1"/>
</dbReference>
<feature type="region of interest" description="Disordered" evidence="5">
    <location>
        <begin position="127"/>
        <end position="159"/>
    </location>
</feature>
<feature type="compositionally biased region" description="Low complexity" evidence="5">
    <location>
        <begin position="138"/>
        <end position="159"/>
    </location>
</feature>
<evidence type="ECO:0000256" key="1">
    <source>
        <dbReference type="ARBA" id="ARBA00006700"/>
    </source>
</evidence>
<dbReference type="InterPro" id="IPR013025">
    <property type="entry name" value="Ribosomal_uL23-like"/>
</dbReference>
<reference evidence="6 7" key="1">
    <citation type="submission" date="2009-11" db="EMBL/GenBank/DDBJ databases">
        <title>Annotation of Allomyces macrogynus ATCC 38327.</title>
        <authorList>
            <consortium name="The Broad Institute Genome Sequencing Platform"/>
            <person name="Russ C."/>
            <person name="Cuomo C."/>
            <person name="Burger G."/>
            <person name="Gray M.W."/>
            <person name="Holland P.W.H."/>
            <person name="King N."/>
            <person name="Lang F.B.F."/>
            <person name="Roger A.J."/>
            <person name="Ruiz-Trillo I."/>
            <person name="Young S.K."/>
            <person name="Zeng Q."/>
            <person name="Gargeya S."/>
            <person name="Fitzgerald M."/>
            <person name="Haas B."/>
            <person name="Abouelleil A."/>
            <person name="Alvarado L."/>
            <person name="Arachchi H.M."/>
            <person name="Berlin A."/>
            <person name="Chapman S.B."/>
            <person name="Gearin G."/>
            <person name="Goldberg J."/>
            <person name="Griggs A."/>
            <person name="Gujja S."/>
            <person name="Hansen M."/>
            <person name="Heiman D."/>
            <person name="Howarth C."/>
            <person name="Larimer J."/>
            <person name="Lui A."/>
            <person name="MacDonald P.J.P."/>
            <person name="McCowen C."/>
            <person name="Montmayeur A."/>
            <person name="Murphy C."/>
            <person name="Neiman D."/>
            <person name="Pearson M."/>
            <person name="Priest M."/>
            <person name="Roberts A."/>
            <person name="Saif S."/>
            <person name="Shea T."/>
            <person name="Sisk P."/>
            <person name="Stolte C."/>
            <person name="Sykes S."/>
            <person name="Wortman J."/>
            <person name="Nusbaum C."/>
            <person name="Birren B."/>
        </authorList>
    </citation>
    <scope>NUCLEOTIDE SEQUENCE [LARGE SCALE GENOMIC DNA]</scope>
    <source>
        <strain evidence="6 7">ATCC 38327</strain>
    </source>
</reference>
<evidence type="ECO:0000313" key="7">
    <source>
        <dbReference type="Proteomes" id="UP000054350"/>
    </source>
</evidence>
<gene>
    <name evidence="6" type="ORF">AMAG_17560</name>
</gene>